<comment type="similarity">
    <text evidence="2 13">Belongs to the GHMP kinase family. Homoserine kinase subfamily.</text>
</comment>
<dbReference type="GO" id="GO:0004413">
    <property type="term" value="F:homoserine kinase activity"/>
    <property type="evidence" value="ECO:0007669"/>
    <property type="project" value="UniProtKB-UniRule"/>
</dbReference>
<dbReference type="HAMAP" id="MF_00384">
    <property type="entry name" value="Homoser_kinase"/>
    <property type="match status" value="1"/>
</dbReference>
<evidence type="ECO:0000313" key="16">
    <source>
        <dbReference type="EMBL" id="TCP28933.1"/>
    </source>
</evidence>
<evidence type="ECO:0000256" key="8">
    <source>
        <dbReference type="ARBA" id="ARBA00022741"/>
    </source>
</evidence>
<keyword evidence="8 13" id="KW-0547">Nucleotide-binding</keyword>
<dbReference type="PROSITE" id="PS00627">
    <property type="entry name" value="GHMP_KINASES_ATP"/>
    <property type="match status" value="1"/>
</dbReference>
<dbReference type="SUPFAM" id="SSF55060">
    <property type="entry name" value="GHMP Kinase, C-terminal domain"/>
    <property type="match status" value="1"/>
</dbReference>
<dbReference type="InterPro" id="IPR020568">
    <property type="entry name" value="Ribosomal_Su5_D2-typ_SF"/>
</dbReference>
<dbReference type="Proteomes" id="UP000295416">
    <property type="component" value="Unassembled WGS sequence"/>
</dbReference>
<evidence type="ECO:0000256" key="9">
    <source>
        <dbReference type="ARBA" id="ARBA00022777"/>
    </source>
</evidence>
<dbReference type="RefSeq" id="WP_132746235.1">
    <property type="nucleotide sequence ID" value="NZ_SLXK01000014.1"/>
</dbReference>
<feature type="domain" description="GHMP kinase N-terminal" evidence="14">
    <location>
        <begin position="59"/>
        <end position="141"/>
    </location>
</feature>
<dbReference type="InterPro" id="IPR000870">
    <property type="entry name" value="Homoserine_kinase"/>
</dbReference>
<dbReference type="OrthoDB" id="9769912at2"/>
<evidence type="ECO:0000259" key="15">
    <source>
        <dbReference type="Pfam" id="PF08544"/>
    </source>
</evidence>
<dbReference type="PRINTS" id="PR00958">
    <property type="entry name" value="HOMSERKINASE"/>
</dbReference>
<keyword evidence="9 13" id="KW-0418">Kinase</keyword>
<name>A0A4R2P2J0_9BACL</name>
<evidence type="ECO:0000256" key="13">
    <source>
        <dbReference type="HAMAP-Rule" id="MF_00384"/>
    </source>
</evidence>
<dbReference type="EC" id="2.7.1.39" evidence="3 13"/>
<dbReference type="InterPro" id="IPR014721">
    <property type="entry name" value="Ribsml_uS5_D2-typ_fold_subgr"/>
</dbReference>
<evidence type="ECO:0000259" key="14">
    <source>
        <dbReference type="Pfam" id="PF00288"/>
    </source>
</evidence>
<dbReference type="EMBL" id="SLXK01000014">
    <property type="protein sequence ID" value="TCP28933.1"/>
    <property type="molecule type" value="Genomic_DNA"/>
</dbReference>
<dbReference type="AlphaFoldDB" id="A0A4R2P2J0"/>
<dbReference type="InterPro" id="IPR036554">
    <property type="entry name" value="GHMP_kinase_C_sf"/>
</dbReference>
<keyword evidence="10 13" id="KW-0067">ATP-binding</keyword>
<feature type="binding site" evidence="13">
    <location>
        <begin position="88"/>
        <end position="98"/>
    </location>
    <ligand>
        <name>ATP</name>
        <dbReference type="ChEBI" id="CHEBI:30616"/>
    </ligand>
</feature>
<comment type="catalytic activity">
    <reaction evidence="11 13">
        <text>L-homoserine + ATP = O-phospho-L-homoserine + ADP + H(+)</text>
        <dbReference type="Rhea" id="RHEA:13985"/>
        <dbReference type="ChEBI" id="CHEBI:15378"/>
        <dbReference type="ChEBI" id="CHEBI:30616"/>
        <dbReference type="ChEBI" id="CHEBI:57476"/>
        <dbReference type="ChEBI" id="CHEBI:57590"/>
        <dbReference type="ChEBI" id="CHEBI:456216"/>
        <dbReference type="EC" id="2.7.1.39"/>
    </reaction>
</comment>
<dbReference type="Pfam" id="PF00288">
    <property type="entry name" value="GHMP_kinases_N"/>
    <property type="match status" value="1"/>
</dbReference>
<evidence type="ECO:0000256" key="7">
    <source>
        <dbReference type="ARBA" id="ARBA00022697"/>
    </source>
</evidence>
<dbReference type="NCBIfam" id="TIGR00191">
    <property type="entry name" value="thrB"/>
    <property type="match status" value="1"/>
</dbReference>
<evidence type="ECO:0000256" key="2">
    <source>
        <dbReference type="ARBA" id="ARBA00007370"/>
    </source>
</evidence>
<evidence type="ECO:0000256" key="11">
    <source>
        <dbReference type="ARBA" id="ARBA00049375"/>
    </source>
</evidence>
<evidence type="ECO:0000256" key="5">
    <source>
        <dbReference type="ARBA" id="ARBA00022605"/>
    </source>
</evidence>
<evidence type="ECO:0000313" key="17">
    <source>
        <dbReference type="Proteomes" id="UP000295416"/>
    </source>
</evidence>
<evidence type="ECO:0000256" key="4">
    <source>
        <dbReference type="ARBA" id="ARBA00017858"/>
    </source>
</evidence>
<comment type="subcellular location">
    <subcellularLocation>
        <location evidence="13">Cytoplasm</location>
    </subcellularLocation>
</comment>
<dbReference type="InterPro" id="IPR013750">
    <property type="entry name" value="GHMP_kinase_C_dom"/>
</dbReference>
<dbReference type="GO" id="GO:0005737">
    <property type="term" value="C:cytoplasm"/>
    <property type="evidence" value="ECO:0007669"/>
    <property type="project" value="UniProtKB-SubCell"/>
</dbReference>
<keyword evidence="13" id="KW-0963">Cytoplasm</keyword>
<dbReference type="SUPFAM" id="SSF54211">
    <property type="entry name" value="Ribosomal protein S5 domain 2-like"/>
    <property type="match status" value="1"/>
</dbReference>
<dbReference type="PANTHER" id="PTHR20861:SF1">
    <property type="entry name" value="HOMOSERINE KINASE"/>
    <property type="match status" value="1"/>
</dbReference>
<protein>
    <recommendedName>
        <fullName evidence="4 13">Homoserine kinase</fullName>
        <shortName evidence="13">HK</shortName>
        <shortName evidence="13">HSK</shortName>
        <ecNumber evidence="3 13">2.7.1.39</ecNumber>
    </recommendedName>
</protein>
<dbReference type="Pfam" id="PF08544">
    <property type="entry name" value="GHMP_kinases_C"/>
    <property type="match status" value="1"/>
</dbReference>
<dbReference type="GO" id="GO:0005524">
    <property type="term" value="F:ATP binding"/>
    <property type="evidence" value="ECO:0007669"/>
    <property type="project" value="UniProtKB-UniRule"/>
</dbReference>
<proteinExistence type="inferred from homology"/>
<evidence type="ECO:0000256" key="3">
    <source>
        <dbReference type="ARBA" id="ARBA00012078"/>
    </source>
</evidence>
<evidence type="ECO:0000256" key="1">
    <source>
        <dbReference type="ARBA" id="ARBA00005015"/>
    </source>
</evidence>
<dbReference type="UniPathway" id="UPA00050">
    <property type="reaction ID" value="UER00064"/>
</dbReference>
<dbReference type="Gene3D" id="3.30.230.10">
    <property type="match status" value="1"/>
</dbReference>
<dbReference type="InterPro" id="IPR006204">
    <property type="entry name" value="GHMP_kinase_N_dom"/>
</dbReference>
<comment type="function">
    <text evidence="12 13">Catalyzes the ATP-dependent phosphorylation of L-homoserine to L-homoserine phosphate.</text>
</comment>
<gene>
    <name evidence="13" type="primary">thrB</name>
    <name evidence="16" type="ORF">EV207_11456</name>
</gene>
<organism evidence="16 17">
    <name type="scientific">Scopulibacillus darangshiensis</name>
    <dbReference type="NCBI Taxonomy" id="442528"/>
    <lineage>
        <taxon>Bacteria</taxon>
        <taxon>Bacillati</taxon>
        <taxon>Bacillota</taxon>
        <taxon>Bacilli</taxon>
        <taxon>Bacillales</taxon>
        <taxon>Sporolactobacillaceae</taxon>
        <taxon>Scopulibacillus</taxon>
    </lineage>
</organism>
<feature type="domain" description="GHMP kinase C-terminal" evidence="15">
    <location>
        <begin position="202"/>
        <end position="278"/>
    </location>
</feature>
<dbReference type="PIRSF" id="PIRSF000676">
    <property type="entry name" value="Homoser_kin"/>
    <property type="match status" value="1"/>
</dbReference>
<sequence>MSLQPFKIKIPGSTSNLGPGFDSVGLAVNRFLHVEVQPSEEWHIECHHPDGKLPGTKDNLVLQTAESICKKYNVDLPSLNIFMSSDIPLARGLGSSAAAIVAGIEIADAVGDLALTLEEKAHLASTIEGHPDNATASYYGGLTISHHTNETTETLACRAPEVEIIAMIPDSELPTKKARGILPKDLPFETAIKGSSISNMLVAALLLKDWELAGRMMEKDLFHHPYRKELVPDLSRVTAFCSNNGAIGAALSGAGPTIICFAKKDDGERITRLLADEFPNYQYQYLSPAVTGAIRYSEPIQNMS</sequence>
<dbReference type="GO" id="GO:0009088">
    <property type="term" value="P:threonine biosynthetic process"/>
    <property type="evidence" value="ECO:0007669"/>
    <property type="project" value="UniProtKB-UniRule"/>
</dbReference>
<reference evidence="16 17" key="1">
    <citation type="submission" date="2019-03" db="EMBL/GenBank/DDBJ databases">
        <title>Genomic Encyclopedia of Type Strains, Phase IV (KMG-IV): sequencing the most valuable type-strain genomes for metagenomic binning, comparative biology and taxonomic classification.</title>
        <authorList>
            <person name="Goeker M."/>
        </authorList>
    </citation>
    <scope>NUCLEOTIDE SEQUENCE [LARGE SCALE GENOMIC DNA]</scope>
    <source>
        <strain evidence="16 17">DSM 19377</strain>
    </source>
</reference>
<dbReference type="PANTHER" id="PTHR20861">
    <property type="entry name" value="HOMOSERINE/4-DIPHOSPHOCYTIDYL-2-C-METHYL-D-ERYTHRITOL KINASE"/>
    <property type="match status" value="1"/>
</dbReference>
<evidence type="ECO:0000256" key="10">
    <source>
        <dbReference type="ARBA" id="ARBA00022840"/>
    </source>
</evidence>
<keyword evidence="6 13" id="KW-0808">Transferase</keyword>
<comment type="caution">
    <text evidence="16">The sequence shown here is derived from an EMBL/GenBank/DDBJ whole genome shotgun (WGS) entry which is preliminary data.</text>
</comment>
<dbReference type="InterPro" id="IPR006203">
    <property type="entry name" value="GHMP_knse_ATP-bd_CS"/>
</dbReference>
<dbReference type="Gene3D" id="3.30.70.890">
    <property type="entry name" value="GHMP kinase, C-terminal domain"/>
    <property type="match status" value="1"/>
</dbReference>
<comment type="pathway">
    <text evidence="1 13">Amino-acid biosynthesis; L-threonine biosynthesis; L-threonine from L-aspartate: step 4/5.</text>
</comment>
<keyword evidence="17" id="KW-1185">Reference proteome</keyword>
<evidence type="ECO:0000256" key="12">
    <source>
        <dbReference type="ARBA" id="ARBA00049954"/>
    </source>
</evidence>
<evidence type="ECO:0000256" key="6">
    <source>
        <dbReference type="ARBA" id="ARBA00022679"/>
    </source>
</evidence>
<keyword evidence="5 13" id="KW-0028">Amino-acid biosynthesis</keyword>
<keyword evidence="7 13" id="KW-0791">Threonine biosynthesis</keyword>
<accession>A0A4R2P2J0</accession>